<proteinExistence type="predicted"/>
<dbReference type="AlphaFoldDB" id="A0A4Y7PZK1"/>
<dbReference type="EMBL" id="ML170185">
    <property type="protein sequence ID" value="TDL20824.1"/>
    <property type="molecule type" value="Genomic_DNA"/>
</dbReference>
<dbReference type="VEuPathDB" id="FungiDB:BD410DRAFT_829473"/>
<accession>A0A4Y7PZK1</accession>
<reference evidence="1 2" key="1">
    <citation type="submission" date="2018-06" db="EMBL/GenBank/DDBJ databases">
        <title>A transcriptomic atlas of mushroom development highlights an independent origin of complex multicellularity.</title>
        <authorList>
            <consortium name="DOE Joint Genome Institute"/>
            <person name="Krizsan K."/>
            <person name="Almasi E."/>
            <person name="Merenyi Z."/>
            <person name="Sahu N."/>
            <person name="Viragh M."/>
            <person name="Koszo T."/>
            <person name="Mondo S."/>
            <person name="Kiss B."/>
            <person name="Balint B."/>
            <person name="Kues U."/>
            <person name="Barry K."/>
            <person name="Hegedus J.C."/>
            <person name="Henrissat B."/>
            <person name="Johnson J."/>
            <person name="Lipzen A."/>
            <person name="Ohm R."/>
            <person name="Nagy I."/>
            <person name="Pangilinan J."/>
            <person name="Yan J."/>
            <person name="Xiong Y."/>
            <person name="Grigoriev I.V."/>
            <person name="Hibbett D.S."/>
            <person name="Nagy L.G."/>
        </authorList>
    </citation>
    <scope>NUCLEOTIDE SEQUENCE [LARGE SCALE GENOMIC DNA]</scope>
    <source>
        <strain evidence="1 2">SZMC22713</strain>
    </source>
</reference>
<name>A0A4Y7PZK1_9AGAM</name>
<keyword evidence="2" id="KW-1185">Reference proteome</keyword>
<organism evidence="1 2">
    <name type="scientific">Rickenella mellea</name>
    <dbReference type="NCBI Taxonomy" id="50990"/>
    <lineage>
        <taxon>Eukaryota</taxon>
        <taxon>Fungi</taxon>
        <taxon>Dikarya</taxon>
        <taxon>Basidiomycota</taxon>
        <taxon>Agaricomycotina</taxon>
        <taxon>Agaricomycetes</taxon>
        <taxon>Hymenochaetales</taxon>
        <taxon>Rickenellaceae</taxon>
        <taxon>Rickenella</taxon>
    </lineage>
</organism>
<evidence type="ECO:0000313" key="1">
    <source>
        <dbReference type="EMBL" id="TDL20824.1"/>
    </source>
</evidence>
<sequence>MSRSPSSVWQAPSPTWFDVVSSSVVQWRQSMVTGKWNPLPIQKALKGHIILLQKMKEFLARPRKPRSRQSQLATREREEHWVLRKWMSIPVSEILRSSRFPIAIFFFSSRDSPFRPKIALLIDPGHAVGKIREVFVRIEGTRLFGATMNRAMNIGVLVTDDRVEISGWELNANVVDTSEIIVILPSGISLKRGLDAQMTEQEFVRTGIANTANEIEIVPTIQVAILGGSPCQPEK</sequence>
<dbReference type="Proteomes" id="UP000294933">
    <property type="component" value="Unassembled WGS sequence"/>
</dbReference>
<protein>
    <submittedName>
        <fullName evidence="1">Uncharacterized protein</fullName>
    </submittedName>
</protein>
<evidence type="ECO:0000313" key="2">
    <source>
        <dbReference type="Proteomes" id="UP000294933"/>
    </source>
</evidence>
<gene>
    <name evidence="1" type="ORF">BD410DRAFT_829473</name>
</gene>